<sequence length="188" mass="20013">MAQSDPEPAPAADSGDTSKAELNGKAELDGTAPDQPPAESTDTAAAAEAEPEQTPEEKARRMVRTFLWTCGWLTVLAGAFLLSDIAQSQKPFGVVGWLSVVLTYLCLAALVAGYFACALDKATLRTRLLGRFDLFQLSTVVVVVAVVFGLLIPTSHKAALALALPWALTYWMYGTDRTKPPTDADPAT</sequence>
<dbReference type="RefSeq" id="WP_344193722.1">
    <property type="nucleotide sequence ID" value="NZ_BAAAND010000007.1"/>
</dbReference>
<evidence type="ECO:0000313" key="4">
    <source>
        <dbReference type="Proteomes" id="UP001500190"/>
    </source>
</evidence>
<gene>
    <name evidence="3" type="ORF">GCM10009742_41600</name>
</gene>
<feature type="transmembrane region" description="Helical" evidence="2">
    <location>
        <begin position="65"/>
        <end position="82"/>
    </location>
</feature>
<keyword evidence="2" id="KW-0472">Membrane</keyword>
<reference evidence="4" key="1">
    <citation type="journal article" date="2019" name="Int. J. Syst. Evol. Microbiol.">
        <title>The Global Catalogue of Microorganisms (GCM) 10K type strain sequencing project: providing services to taxonomists for standard genome sequencing and annotation.</title>
        <authorList>
            <consortium name="The Broad Institute Genomics Platform"/>
            <consortium name="The Broad Institute Genome Sequencing Center for Infectious Disease"/>
            <person name="Wu L."/>
            <person name="Ma J."/>
        </authorList>
    </citation>
    <scope>NUCLEOTIDE SEQUENCE [LARGE SCALE GENOMIC DNA]</scope>
    <source>
        <strain evidence="4">JCM 14304</strain>
    </source>
</reference>
<feature type="compositionally biased region" description="Low complexity" evidence="1">
    <location>
        <begin position="37"/>
        <end position="48"/>
    </location>
</feature>
<protein>
    <submittedName>
        <fullName evidence="3">Uncharacterized protein</fullName>
    </submittedName>
</protein>
<feature type="region of interest" description="Disordered" evidence="1">
    <location>
        <begin position="1"/>
        <end position="58"/>
    </location>
</feature>
<feature type="compositionally biased region" description="Basic and acidic residues" evidence="1">
    <location>
        <begin position="16"/>
        <end position="28"/>
    </location>
</feature>
<evidence type="ECO:0000313" key="3">
    <source>
        <dbReference type="EMBL" id="GAA1590700.1"/>
    </source>
</evidence>
<feature type="transmembrane region" description="Helical" evidence="2">
    <location>
        <begin position="128"/>
        <end position="152"/>
    </location>
</feature>
<keyword evidence="4" id="KW-1185">Reference proteome</keyword>
<organism evidence="3 4">
    <name type="scientific">Kribbella karoonensis</name>
    <dbReference type="NCBI Taxonomy" id="324851"/>
    <lineage>
        <taxon>Bacteria</taxon>
        <taxon>Bacillati</taxon>
        <taxon>Actinomycetota</taxon>
        <taxon>Actinomycetes</taxon>
        <taxon>Propionibacteriales</taxon>
        <taxon>Kribbellaceae</taxon>
        <taxon>Kribbella</taxon>
    </lineage>
</organism>
<accession>A0ABP4PXE3</accession>
<evidence type="ECO:0000256" key="2">
    <source>
        <dbReference type="SAM" id="Phobius"/>
    </source>
</evidence>
<keyword evidence="2" id="KW-0812">Transmembrane</keyword>
<name>A0ABP4PXE3_9ACTN</name>
<proteinExistence type="predicted"/>
<comment type="caution">
    <text evidence="3">The sequence shown here is derived from an EMBL/GenBank/DDBJ whole genome shotgun (WGS) entry which is preliminary data.</text>
</comment>
<feature type="transmembrane region" description="Helical" evidence="2">
    <location>
        <begin position="94"/>
        <end position="116"/>
    </location>
</feature>
<dbReference type="Proteomes" id="UP001500190">
    <property type="component" value="Unassembled WGS sequence"/>
</dbReference>
<keyword evidence="2" id="KW-1133">Transmembrane helix</keyword>
<dbReference type="EMBL" id="BAAAND010000007">
    <property type="protein sequence ID" value="GAA1590700.1"/>
    <property type="molecule type" value="Genomic_DNA"/>
</dbReference>
<evidence type="ECO:0000256" key="1">
    <source>
        <dbReference type="SAM" id="MobiDB-lite"/>
    </source>
</evidence>